<proteinExistence type="predicted"/>
<reference evidence="2" key="1">
    <citation type="journal article" date="2019" name="Int. J. Syst. Evol. Microbiol.">
        <title>The Global Catalogue of Microorganisms (GCM) 10K type strain sequencing project: providing services to taxonomists for standard genome sequencing and annotation.</title>
        <authorList>
            <consortium name="The Broad Institute Genomics Platform"/>
            <consortium name="The Broad Institute Genome Sequencing Center for Infectious Disease"/>
            <person name="Wu L."/>
            <person name="Ma J."/>
        </authorList>
    </citation>
    <scope>NUCLEOTIDE SEQUENCE [LARGE SCALE GENOMIC DNA]</scope>
    <source>
        <strain evidence="2">JCM 17759</strain>
    </source>
</reference>
<accession>A0ABP8MQQ3</accession>
<organism evidence="1 2">
    <name type="scientific">Novipirellula rosea</name>
    <dbReference type="NCBI Taxonomy" id="1031540"/>
    <lineage>
        <taxon>Bacteria</taxon>
        <taxon>Pseudomonadati</taxon>
        <taxon>Planctomycetota</taxon>
        <taxon>Planctomycetia</taxon>
        <taxon>Pirellulales</taxon>
        <taxon>Pirellulaceae</taxon>
        <taxon>Novipirellula</taxon>
    </lineage>
</organism>
<dbReference type="EMBL" id="BAABGA010000029">
    <property type="protein sequence ID" value="GAA4452917.1"/>
    <property type="molecule type" value="Genomic_DNA"/>
</dbReference>
<evidence type="ECO:0000313" key="1">
    <source>
        <dbReference type="EMBL" id="GAA4452917.1"/>
    </source>
</evidence>
<protein>
    <submittedName>
        <fullName evidence="1">Uncharacterized protein</fullName>
    </submittedName>
</protein>
<comment type="caution">
    <text evidence="1">The sequence shown here is derived from an EMBL/GenBank/DDBJ whole genome shotgun (WGS) entry which is preliminary data.</text>
</comment>
<keyword evidence="2" id="KW-1185">Reference proteome</keyword>
<sequence length="140" mass="16065">MTDNWVQSRIEICPFGDAPIRESPVCGKSARPAFKTGRKTEVSSTQNFLATIHFGVTMTERTRHQEKIIKNYYENRDSIGLQKAQEAVTELYLSEGKKRAQVWKRLTSHLAKIGLKEDQIAKLQEDDNPEQLAKLLEKYV</sequence>
<name>A0ABP8MQQ3_9BACT</name>
<evidence type="ECO:0000313" key="2">
    <source>
        <dbReference type="Proteomes" id="UP001500840"/>
    </source>
</evidence>
<dbReference type="Proteomes" id="UP001500840">
    <property type="component" value="Unassembled WGS sequence"/>
</dbReference>
<gene>
    <name evidence="1" type="ORF">GCM10023156_23030</name>
</gene>